<dbReference type="EMBL" id="CP026309">
    <property type="protein sequence ID" value="AUV81775.1"/>
    <property type="molecule type" value="Genomic_DNA"/>
</dbReference>
<reference evidence="3 4" key="1">
    <citation type="submission" date="2018-01" db="EMBL/GenBank/DDBJ databases">
        <title>Complete genome sequence of Salinigranum rubrum GX10T, an extremely halophilic archaeon isolated from a marine solar saltern.</title>
        <authorList>
            <person name="Han S."/>
        </authorList>
    </citation>
    <scope>NUCLEOTIDE SEQUENCE [LARGE SCALE GENOMIC DNA]</scope>
    <source>
        <strain evidence="3 4">GX10</strain>
    </source>
</reference>
<feature type="transmembrane region" description="Helical" evidence="1">
    <location>
        <begin position="317"/>
        <end position="335"/>
    </location>
</feature>
<keyword evidence="1" id="KW-0812">Transmembrane</keyword>
<dbReference type="KEGG" id="srub:C2R22_09035"/>
<evidence type="ECO:0000256" key="1">
    <source>
        <dbReference type="SAM" id="Phobius"/>
    </source>
</evidence>
<proteinExistence type="predicted"/>
<dbReference type="AlphaFoldDB" id="A0A2I8VIN9"/>
<feature type="transmembrane region" description="Helical" evidence="1">
    <location>
        <begin position="161"/>
        <end position="191"/>
    </location>
</feature>
<feature type="transmembrane region" description="Helical" evidence="1">
    <location>
        <begin position="132"/>
        <end position="149"/>
    </location>
</feature>
<feature type="transmembrane region" description="Helical" evidence="1">
    <location>
        <begin position="374"/>
        <end position="396"/>
    </location>
</feature>
<protein>
    <submittedName>
        <fullName evidence="3">TIGR03663 family protein</fullName>
    </submittedName>
</protein>
<feature type="domain" description="Glycosyltransferase RgtA/B/C/D-like" evidence="2">
    <location>
        <begin position="60"/>
        <end position="182"/>
    </location>
</feature>
<dbReference type="InterPro" id="IPR038731">
    <property type="entry name" value="RgtA/B/C-like"/>
</dbReference>
<feature type="transmembrane region" description="Helical" evidence="1">
    <location>
        <begin position="211"/>
        <end position="232"/>
    </location>
</feature>
<organism evidence="3 4">
    <name type="scientific">Salinigranum rubrum</name>
    <dbReference type="NCBI Taxonomy" id="755307"/>
    <lineage>
        <taxon>Archaea</taxon>
        <taxon>Methanobacteriati</taxon>
        <taxon>Methanobacteriota</taxon>
        <taxon>Stenosarchaea group</taxon>
        <taxon>Halobacteria</taxon>
        <taxon>Halobacteriales</taxon>
        <taxon>Haloferacaceae</taxon>
        <taxon>Salinigranum</taxon>
    </lineage>
</organism>
<dbReference type="OrthoDB" id="313515at2157"/>
<keyword evidence="4" id="KW-1185">Reference proteome</keyword>
<gene>
    <name evidence="3" type="ORF">C2R22_09035</name>
</gene>
<evidence type="ECO:0000259" key="2">
    <source>
        <dbReference type="Pfam" id="PF13231"/>
    </source>
</evidence>
<feature type="transmembrane region" description="Helical" evidence="1">
    <location>
        <begin position="109"/>
        <end position="126"/>
    </location>
</feature>
<dbReference type="NCBIfam" id="TIGR03663">
    <property type="entry name" value="flippase activity-associated protein Agl23"/>
    <property type="match status" value="1"/>
</dbReference>
<keyword evidence="1" id="KW-0472">Membrane</keyword>
<evidence type="ECO:0000313" key="4">
    <source>
        <dbReference type="Proteomes" id="UP000236584"/>
    </source>
</evidence>
<keyword evidence="1" id="KW-1133">Transmembrane helix</keyword>
<dbReference type="InterPro" id="IPR019962">
    <property type="entry name" value="CHP03663"/>
</dbReference>
<dbReference type="RefSeq" id="WP_103425463.1">
    <property type="nucleotide sequence ID" value="NZ_CP026309.1"/>
</dbReference>
<accession>A0A2I8VIN9</accession>
<dbReference type="Pfam" id="PF13231">
    <property type="entry name" value="PMT_2"/>
    <property type="match status" value="1"/>
</dbReference>
<name>A0A2I8VIN9_9EURY</name>
<feature type="transmembrane region" description="Helical" evidence="1">
    <location>
        <begin position="284"/>
        <end position="305"/>
    </location>
</feature>
<evidence type="ECO:0000313" key="3">
    <source>
        <dbReference type="EMBL" id="AUV81775.1"/>
    </source>
</evidence>
<feature type="transmembrane region" description="Helical" evidence="1">
    <location>
        <begin position="341"/>
        <end position="362"/>
    </location>
</feature>
<dbReference type="Proteomes" id="UP000236584">
    <property type="component" value="Chromosome"/>
</dbReference>
<dbReference type="GeneID" id="35592231"/>
<dbReference type="PANTHER" id="PTHR41710:SF2">
    <property type="entry name" value="GLYCOSYL TRANSFERASE FAMILY 39_83 DOMAIN-CONTAINING PROTEIN"/>
    <property type="match status" value="1"/>
</dbReference>
<sequence>MSRADSRLVAAVVACSLVGLALRLVALGERPFHWDEARVGVWALRFARTGAFEYRPVAGGPLPYHLARASLALFSPSDLSARLPVALVGGLLPLSALGLRTRLSDRETALLAAFLALSPPLVYYGRVLRGDLLLAAAAFVACVSVVRVVDTNGPARRRFAYVAVLAAAAALAASGFVVATVACVVAAGSVVLDARRLSFDALVSTPARLRARSTLLARLFLVGVAAVVFLFAPRGGSVSLWNPLSLPGVLGFVFVEAPGRFFAVRVASRSADGVGHALLPFVVSLGRTLLAAAPVTLLCGLVGFFHERYAGSDRPAVALFAVWAGAGLLLFPAVAEVDAPWTAVHVVVPLAVPAAVGLARGVDVVQAAVAREDAAVVASALLVASAGVAGVGAVFADDVYGSPTPESALAGYAQPADGLDPFAANLSGGKTVLYYGDRVHTRDWNEADGPPVPESWGTRLPLPWYVAREGASSTSLPSGAPLPAEPPAVVVTVPEERERLGSELTGYEASGYRLALWNREVVVFVRRS</sequence>
<dbReference type="PANTHER" id="PTHR41710">
    <property type="entry name" value="GLYCOSYL TRANSFERASE, FAMILY 39"/>
    <property type="match status" value="1"/>
</dbReference>